<dbReference type="InterPro" id="IPR003779">
    <property type="entry name" value="CMD-like"/>
</dbReference>
<dbReference type="SUPFAM" id="SSF69118">
    <property type="entry name" value="AhpD-like"/>
    <property type="match status" value="1"/>
</dbReference>
<feature type="domain" description="Carboxymuconolactone decarboxylase-like" evidence="1">
    <location>
        <begin position="28"/>
        <end position="96"/>
    </location>
</feature>
<feature type="domain" description="Carboxymuconolactone decarboxylase-like" evidence="1">
    <location>
        <begin position="146"/>
        <end position="230"/>
    </location>
</feature>
<dbReference type="Gene3D" id="1.20.1290.10">
    <property type="entry name" value="AhpD-like"/>
    <property type="match status" value="1"/>
</dbReference>
<dbReference type="InterPro" id="IPR029032">
    <property type="entry name" value="AhpD-like"/>
</dbReference>
<reference evidence="2 3" key="1">
    <citation type="submission" date="2019-07" db="EMBL/GenBank/DDBJ databases">
        <title>Whole genome shotgun sequence of Acetobacter tropicalis NBRC 16470.</title>
        <authorList>
            <person name="Hosoyama A."/>
            <person name="Uohara A."/>
            <person name="Ohji S."/>
            <person name="Ichikawa N."/>
        </authorList>
    </citation>
    <scope>NUCLEOTIDE SEQUENCE [LARGE SCALE GENOMIC DNA]</scope>
    <source>
        <strain evidence="2 3">NBRC 16470</strain>
    </source>
</reference>
<accession>A0A511FPT0</accession>
<dbReference type="AlphaFoldDB" id="A0A511FPT0"/>
<gene>
    <name evidence="2" type="ORF">ATR01nite_20300</name>
</gene>
<dbReference type="InterPro" id="IPR052512">
    <property type="entry name" value="4CMD/NDH-1_regulator"/>
</dbReference>
<dbReference type="EMBL" id="BJVR01000019">
    <property type="protein sequence ID" value="GEL50955.1"/>
    <property type="molecule type" value="Genomic_DNA"/>
</dbReference>
<proteinExistence type="predicted"/>
<dbReference type="PANTHER" id="PTHR33570:SF9">
    <property type="entry name" value="BLL4600 PROTEIN"/>
    <property type="match status" value="1"/>
</dbReference>
<name>A0A511FPT0_9PROT</name>
<dbReference type="PANTHER" id="PTHR33570">
    <property type="entry name" value="4-CARBOXYMUCONOLACTONE DECARBOXYLASE FAMILY PROTEIN"/>
    <property type="match status" value="1"/>
</dbReference>
<evidence type="ECO:0000313" key="3">
    <source>
        <dbReference type="Proteomes" id="UP000321800"/>
    </source>
</evidence>
<dbReference type="RefSeq" id="WP_045543445.1">
    <property type="nucleotide sequence ID" value="NZ_BJVR01000019.1"/>
</dbReference>
<dbReference type="Pfam" id="PF02627">
    <property type="entry name" value="CMD"/>
    <property type="match status" value="2"/>
</dbReference>
<protein>
    <submittedName>
        <fullName evidence="2">4-carboxymuconolactone decarboxylase</fullName>
    </submittedName>
</protein>
<evidence type="ECO:0000259" key="1">
    <source>
        <dbReference type="Pfam" id="PF02627"/>
    </source>
</evidence>
<comment type="caution">
    <text evidence="2">The sequence shown here is derived from an EMBL/GenBank/DDBJ whole genome shotgun (WGS) entry which is preliminary data.</text>
</comment>
<sequence>MSNTPSLTLEDVRGVAPALAHYTETAIIRDLWARSGLSARDRSLVTVSALVAGERTIGFSHYFTKALDSGVTPGELSELITHVAFYAGWSTAFNAVVSLKGVFAQRGVSADQLPPVSPDLLSVDEALPGDAARVALLHERFGTVAPGLVEITNDLLYGDVWLRPGLTPRDRNLVTVSAMIGSGQNEFLAMYLGKAVKMGVTRDELSELVTHLSFYIGWPRAISSARVLAEFIRTQSIQGPLTTT</sequence>
<evidence type="ECO:0000313" key="2">
    <source>
        <dbReference type="EMBL" id="GEL50955.1"/>
    </source>
</evidence>
<dbReference type="GO" id="GO:0051920">
    <property type="term" value="F:peroxiredoxin activity"/>
    <property type="evidence" value="ECO:0007669"/>
    <property type="project" value="InterPro"/>
</dbReference>
<dbReference type="Proteomes" id="UP000321800">
    <property type="component" value="Unassembled WGS sequence"/>
</dbReference>
<organism evidence="2 3">
    <name type="scientific">Acetobacter tropicalis</name>
    <dbReference type="NCBI Taxonomy" id="104102"/>
    <lineage>
        <taxon>Bacteria</taxon>
        <taxon>Pseudomonadati</taxon>
        <taxon>Pseudomonadota</taxon>
        <taxon>Alphaproteobacteria</taxon>
        <taxon>Acetobacterales</taxon>
        <taxon>Acetobacteraceae</taxon>
        <taxon>Acetobacter</taxon>
    </lineage>
</organism>